<reference evidence="1" key="1">
    <citation type="journal article" date="2020" name="J Insects Food Feed">
        <title>The yellow mealworm (Tenebrio molitor) genome: a resource for the emerging insects as food and feed industry.</title>
        <authorList>
            <person name="Eriksson T."/>
            <person name="Andere A."/>
            <person name="Kelstrup H."/>
            <person name="Emery V."/>
            <person name="Picard C."/>
        </authorList>
    </citation>
    <scope>NUCLEOTIDE SEQUENCE</scope>
    <source>
        <strain evidence="1">Stoneville</strain>
        <tissue evidence="1">Whole head</tissue>
    </source>
</reference>
<gene>
    <name evidence="1" type="ORF">GEV33_005941</name>
</gene>
<evidence type="ECO:0000313" key="1">
    <source>
        <dbReference type="EMBL" id="KAH0816850.1"/>
    </source>
</evidence>
<dbReference type="EMBL" id="JABDTM020020830">
    <property type="protein sequence ID" value="KAH0816850.1"/>
    <property type="molecule type" value="Genomic_DNA"/>
</dbReference>
<organism evidence="1 2">
    <name type="scientific">Tenebrio molitor</name>
    <name type="common">Yellow mealworm beetle</name>
    <dbReference type="NCBI Taxonomy" id="7067"/>
    <lineage>
        <taxon>Eukaryota</taxon>
        <taxon>Metazoa</taxon>
        <taxon>Ecdysozoa</taxon>
        <taxon>Arthropoda</taxon>
        <taxon>Hexapoda</taxon>
        <taxon>Insecta</taxon>
        <taxon>Pterygota</taxon>
        <taxon>Neoptera</taxon>
        <taxon>Endopterygota</taxon>
        <taxon>Coleoptera</taxon>
        <taxon>Polyphaga</taxon>
        <taxon>Cucujiformia</taxon>
        <taxon>Tenebrionidae</taxon>
        <taxon>Tenebrio</taxon>
    </lineage>
</organism>
<evidence type="ECO:0000313" key="2">
    <source>
        <dbReference type="Proteomes" id="UP000719412"/>
    </source>
</evidence>
<accession>A0A8J6HDK4</accession>
<protein>
    <submittedName>
        <fullName evidence="1">Uncharacterized protein</fullName>
    </submittedName>
</protein>
<dbReference type="AlphaFoldDB" id="A0A8J6HDK4"/>
<name>A0A8J6HDK4_TENMO</name>
<reference evidence="1" key="2">
    <citation type="submission" date="2021-08" db="EMBL/GenBank/DDBJ databases">
        <authorList>
            <person name="Eriksson T."/>
        </authorList>
    </citation>
    <scope>NUCLEOTIDE SEQUENCE</scope>
    <source>
        <strain evidence="1">Stoneville</strain>
        <tissue evidence="1">Whole head</tissue>
    </source>
</reference>
<sequence>MHFINTIKTESETFTPEFAKTLLNPLHPYNSEVFNYFAHPKYSTYLPQTYIKSNFNEYLDGDGFLDLDPANNEALIASSSHQNFQDYFSCQRNYGRHDFPEGDRKGPVYDIANQANLGQVWGFQNDTSCLPHGDVHDSSKEVYFDDTLDVNNSPYSDDSTGTTIFIF</sequence>
<keyword evidence="2" id="KW-1185">Reference proteome</keyword>
<comment type="caution">
    <text evidence="1">The sequence shown here is derived from an EMBL/GenBank/DDBJ whole genome shotgun (WGS) entry which is preliminary data.</text>
</comment>
<dbReference type="Proteomes" id="UP000719412">
    <property type="component" value="Unassembled WGS sequence"/>
</dbReference>
<proteinExistence type="predicted"/>